<evidence type="ECO:0008006" key="3">
    <source>
        <dbReference type="Google" id="ProtNLM"/>
    </source>
</evidence>
<organism evidence="1 2">
    <name type="scientific">Lysobacter antibioticus</name>
    <dbReference type="NCBI Taxonomy" id="84531"/>
    <lineage>
        <taxon>Bacteria</taxon>
        <taxon>Pseudomonadati</taxon>
        <taxon>Pseudomonadota</taxon>
        <taxon>Gammaproteobacteria</taxon>
        <taxon>Lysobacterales</taxon>
        <taxon>Lysobacteraceae</taxon>
        <taxon>Lysobacter</taxon>
    </lineage>
</organism>
<accession>A0A0S2DRM1</accession>
<evidence type="ECO:0000313" key="1">
    <source>
        <dbReference type="EMBL" id="ALN81229.1"/>
    </source>
</evidence>
<dbReference type="Gene3D" id="1.20.120.1550">
    <property type="entry name" value="Protein of unknown function DUF5063"/>
    <property type="match status" value="1"/>
</dbReference>
<dbReference type="KEGG" id="laq:GLA29479_87"/>
<gene>
    <name evidence="1" type="ORF">LA76x_3101</name>
</gene>
<dbReference type="OrthoDB" id="5565794at2"/>
<sequence length="170" mass="19246">MNPSIDRFAETARRFCAWAEGDPQAAAIEADIALRLLSELNERALQLPEGAVAGDPQAPSHEAWKVVFRRFGSLPFNYYVQQTDPFVFEDAGHEVGDLADDLADIWADLKGGLSLFDAGLKDAAASHWWQYFWIHWGMHATSGLYPLRYWIAENRDDLYRPRFDVAADSQ</sequence>
<dbReference type="RefSeq" id="WP_057918334.1">
    <property type="nucleotide sequence ID" value="NZ_CP011129.1"/>
</dbReference>
<name>A0A0S2DRM1_LYSAN</name>
<protein>
    <recommendedName>
        <fullName evidence="3">DUF5063 domain-containing protein</fullName>
    </recommendedName>
</protein>
<dbReference type="EMBL" id="CP011129">
    <property type="protein sequence ID" value="ALN81229.1"/>
    <property type="molecule type" value="Genomic_DNA"/>
</dbReference>
<evidence type="ECO:0000313" key="2">
    <source>
        <dbReference type="Proteomes" id="UP000060787"/>
    </source>
</evidence>
<dbReference type="InterPro" id="IPR032025">
    <property type="entry name" value="DUF5063"/>
</dbReference>
<dbReference type="Proteomes" id="UP000060787">
    <property type="component" value="Chromosome"/>
</dbReference>
<dbReference type="Pfam" id="PF16702">
    <property type="entry name" value="DUF5063"/>
    <property type="match status" value="1"/>
</dbReference>
<dbReference type="InterPro" id="IPR038312">
    <property type="entry name" value="DUF5063_sf"/>
</dbReference>
<proteinExistence type="predicted"/>
<dbReference type="KEGG" id="lab:LA76x_3101"/>
<dbReference type="PATRIC" id="fig|84531.7.peg.90"/>
<dbReference type="AlphaFoldDB" id="A0A0S2DRM1"/>
<keyword evidence="2" id="KW-1185">Reference proteome</keyword>
<dbReference type="STRING" id="84531.LA76x_3101"/>
<reference evidence="1 2" key="1">
    <citation type="journal article" date="2015" name="BMC Genomics">
        <title>Comparative genomics and metabolic profiling of the genus Lysobacter.</title>
        <authorList>
            <person name="de Bruijn I."/>
            <person name="Cheng X."/>
            <person name="de Jager V."/>
            <person name="Exposito R.G."/>
            <person name="Watrous J."/>
            <person name="Patel N."/>
            <person name="Postma J."/>
            <person name="Dorrestein P.C."/>
            <person name="Kobayashi D."/>
            <person name="Raaijmakers J.M."/>
        </authorList>
    </citation>
    <scope>NUCLEOTIDE SEQUENCE [LARGE SCALE GENOMIC DNA]</scope>
    <source>
        <strain evidence="1 2">76</strain>
    </source>
</reference>